<proteinExistence type="predicted"/>
<dbReference type="Proteomes" id="UP000736373">
    <property type="component" value="Unassembled WGS sequence"/>
</dbReference>
<accession>A0ABR7Q1T3</accession>
<evidence type="ECO:0000313" key="2">
    <source>
        <dbReference type="Proteomes" id="UP000736373"/>
    </source>
</evidence>
<gene>
    <name evidence="1" type="ORF">F6X42_40790</name>
</gene>
<name>A0ABR7Q1T3_9BURK</name>
<comment type="caution">
    <text evidence="1">The sequence shown here is derived from an EMBL/GenBank/DDBJ whole genome shotgun (WGS) entry which is preliminary data.</text>
</comment>
<dbReference type="RefSeq" id="WP_187639362.1">
    <property type="nucleotide sequence ID" value="NZ_VZQQ01000110.1"/>
</dbReference>
<dbReference type="EMBL" id="VZQQ01000110">
    <property type="protein sequence ID" value="MBC8752507.1"/>
    <property type="molecule type" value="Genomic_DNA"/>
</dbReference>
<evidence type="ECO:0000313" key="1">
    <source>
        <dbReference type="EMBL" id="MBC8752507.1"/>
    </source>
</evidence>
<reference evidence="1 2" key="1">
    <citation type="submission" date="2019-09" db="EMBL/GenBank/DDBJ databases">
        <title>Paraburkholderia podalyriae sp. nov., A South African Podalyria-associated rhizobium.</title>
        <authorList>
            <person name="Mavima L."/>
            <person name="Beukes C.W."/>
            <person name="Palmer M."/>
            <person name="De Meyer S.E."/>
            <person name="James E.K."/>
            <person name="Maluk M."/>
            <person name="Avontuur J.R."/>
            <person name="Chan W.Y."/>
            <person name="Venter S.N."/>
            <person name="Steenkamp E.T."/>
        </authorList>
    </citation>
    <scope>NUCLEOTIDE SEQUENCE [LARGE SCALE GENOMIC DNA]</scope>
    <source>
        <strain evidence="1 2">WC7.3b</strain>
    </source>
</reference>
<sequence length="210" mass="22936">MFFEPMVIEGVLVSSGRVMRPDEVNDSLAERPALQRRVSGWYLCGDVDERMFYALAAARGECTMQMTVLTGGAAGNYGLFAQQVGTLQHRFVLPLFEPSVAGLLESLQDAPVQLSLGRNDTEEALLIRQKLLVQGITQVQTLMQSLEDVDAAAVVANGQHVLESAMRIDSMKRFPGLPEVTDVCVSFVIPEAVFTVVDQFARTVSAASFH</sequence>
<protein>
    <submittedName>
        <fullName evidence="1">Uncharacterized protein</fullName>
    </submittedName>
</protein>
<organism evidence="1 2">
    <name type="scientific">Paraburkholderia podalyriae</name>
    <dbReference type="NCBI Taxonomy" id="1938811"/>
    <lineage>
        <taxon>Bacteria</taxon>
        <taxon>Pseudomonadati</taxon>
        <taxon>Pseudomonadota</taxon>
        <taxon>Betaproteobacteria</taxon>
        <taxon>Burkholderiales</taxon>
        <taxon>Burkholderiaceae</taxon>
        <taxon>Paraburkholderia</taxon>
    </lineage>
</organism>
<keyword evidence="2" id="KW-1185">Reference proteome</keyword>